<feature type="domain" description="Type IX secretion system protein PorV" evidence="2">
    <location>
        <begin position="24"/>
        <end position="205"/>
    </location>
</feature>
<evidence type="ECO:0000313" key="3">
    <source>
        <dbReference type="EMBL" id="TKJ40844.1"/>
    </source>
</evidence>
<feature type="signal peptide" evidence="1">
    <location>
        <begin position="1"/>
        <end position="20"/>
    </location>
</feature>
<dbReference type="NCBIfam" id="NF033709">
    <property type="entry name" value="PorV_fam"/>
    <property type="match status" value="1"/>
</dbReference>
<dbReference type="EMBL" id="NJBN01000004">
    <property type="protein sequence ID" value="TKJ40844.1"/>
    <property type="molecule type" value="Genomic_DNA"/>
</dbReference>
<sequence length="326" mass="35527">MLRKASIIVLLFGLALSAQGQEFAKVGTMGANFLKIDLDARSVAMGSASMAFSNDAGATFGNPAGLVFVEGSSFIANYAPWFVDINLYGAALAHNFGPYGVFGAHFIYLDSGEMDVTTSDDQQGTSGETFSVSDFAIGLSYARRLTDKFAIGGNARWIHEDLWVSATSVFSVDVGLLYDTGFQSLQLGMSIRNFGSKFNLPDTYQDFDNGVPLSEQSEYLPFDLPIEFSFGVAMDPFKTSNQRLSVAIDAVHPSDNLERIHLGAEYAYFETAFLRGGYILRHDTAGLNLGAGISTPMSGYQLGIDYAFSNYTILDNVHRMSLRFNF</sequence>
<proteinExistence type="predicted"/>
<name>A0A532V0U9_UNCL8</name>
<accession>A0A532V0U9</accession>
<dbReference type="SUPFAM" id="SSF56935">
    <property type="entry name" value="Porins"/>
    <property type="match status" value="1"/>
</dbReference>
<dbReference type="Gene3D" id="2.40.160.60">
    <property type="entry name" value="Outer membrane protein transport protein (OMPP1/FadL/TodX)"/>
    <property type="match status" value="1"/>
</dbReference>
<evidence type="ECO:0000259" key="2">
    <source>
        <dbReference type="Pfam" id="PF19572"/>
    </source>
</evidence>
<evidence type="ECO:0000256" key="1">
    <source>
        <dbReference type="SAM" id="SignalP"/>
    </source>
</evidence>
<dbReference type="Pfam" id="PF19572">
    <property type="entry name" value="PorV"/>
    <property type="match status" value="1"/>
</dbReference>
<reference evidence="3 4" key="1">
    <citation type="submission" date="2017-06" db="EMBL/GenBank/DDBJ databases">
        <title>Novel microbial phyla capable of carbon fixation and sulfur reduction in deep-sea sediments.</title>
        <authorList>
            <person name="Huang J."/>
            <person name="Baker B."/>
            <person name="Wang Y."/>
        </authorList>
    </citation>
    <scope>NUCLEOTIDE SEQUENCE [LARGE SCALE GENOMIC DNA]</scope>
    <source>
        <strain evidence="3">B3_LCP</strain>
    </source>
</reference>
<keyword evidence="1" id="KW-0732">Signal</keyword>
<gene>
    <name evidence="3" type="ORF">CEE37_07735</name>
</gene>
<comment type="caution">
    <text evidence="3">The sequence shown here is derived from an EMBL/GenBank/DDBJ whole genome shotgun (WGS) entry which is preliminary data.</text>
</comment>
<evidence type="ECO:0000313" key="4">
    <source>
        <dbReference type="Proteomes" id="UP000319619"/>
    </source>
</evidence>
<dbReference type="InterPro" id="IPR045741">
    <property type="entry name" value="PorV"/>
</dbReference>
<dbReference type="AlphaFoldDB" id="A0A532V0U9"/>
<dbReference type="Proteomes" id="UP000319619">
    <property type="component" value="Unassembled WGS sequence"/>
</dbReference>
<protein>
    <recommendedName>
        <fullName evidence="2">Type IX secretion system protein PorV domain-containing protein</fullName>
    </recommendedName>
</protein>
<organism evidence="3 4">
    <name type="scientific">candidate division LCP-89 bacterium B3_LCP</name>
    <dbReference type="NCBI Taxonomy" id="2012998"/>
    <lineage>
        <taxon>Bacteria</taxon>
        <taxon>Pseudomonadati</taxon>
        <taxon>Bacteria division LCP-89</taxon>
    </lineage>
</organism>
<feature type="chain" id="PRO_5022140675" description="Type IX secretion system protein PorV domain-containing protein" evidence="1">
    <location>
        <begin position="21"/>
        <end position="326"/>
    </location>
</feature>